<evidence type="ECO:0000256" key="1">
    <source>
        <dbReference type="ARBA" id="ARBA00001470"/>
    </source>
</evidence>
<gene>
    <name evidence="5" type="ORF">FHS18_005060</name>
</gene>
<comment type="function">
    <text evidence="4">Catalyzes the reversible epimerization of cellobiose to 4-O-beta-D-glucopyranosyl-D-mannose (Glc-Man).</text>
</comment>
<protein>
    <recommendedName>
        <fullName evidence="4">Cellobiose 2-epimerase</fullName>
        <shortName evidence="4">CE</shortName>
        <ecNumber evidence="4">5.1.3.11</ecNumber>
    </recommendedName>
</protein>
<comment type="similarity">
    <text evidence="2">Belongs to the N-acylglucosamine 2-epimerase family.</text>
</comment>
<comment type="caution">
    <text evidence="5">The sequence shown here is derived from an EMBL/GenBank/DDBJ whole genome shotgun (WGS) entry which is preliminary data.</text>
</comment>
<dbReference type="RefSeq" id="WP_183603057.1">
    <property type="nucleotide sequence ID" value="NZ_JACHXK010000015.1"/>
</dbReference>
<name>A0A7W5B257_9BACL</name>
<dbReference type="EMBL" id="JACHXK010000015">
    <property type="protein sequence ID" value="MBB3112958.1"/>
    <property type="molecule type" value="Genomic_DNA"/>
</dbReference>
<dbReference type="InterPro" id="IPR008928">
    <property type="entry name" value="6-hairpin_glycosidase_sf"/>
</dbReference>
<dbReference type="Pfam" id="PF07221">
    <property type="entry name" value="GlcNAc_2-epim"/>
    <property type="match status" value="1"/>
</dbReference>
<accession>A0A7W5B257</accession>
<organism evidence="5 6">
    <name type="scientific">Paenibacillus phyllosphaerae</name>
    <dbReference type="NCBI Taxonomy" id="274593"/>
    <lineage>
        <taxon>Bacteria</taxon>
        <taxon>Bacillati</taxon>
        <taxon>Bacillota</taxon>
        <taxon>Bacilli</taxon>
        <taxon>Bacillales</taxon>
        <taxon>Paenibacillaceae</taxon>
        <taxon>Paenibacillus</taxon>
    </lineage>
</organism>
<keyword evidence="6" id="KW-1185">Reference proteome</keyword>
<dbReference type="EC" id="5.1.3.11" evidence="4"/>
<evidence type="ECO:0000313" key="6">
    <source>
        <dbReference type="Proteomes" id="UP000570361"/>
    </source>
</evidence>
<comment type="catalytic activity">
    <reaction evidence="1 4">
        <text>D-cellobiose = beta-D-glucosyl-(1-&gt;4)-D-mannopyranose</text>
        <dbReference type="Rhea" id="RHEA:23384"/>
        <dbReference type="ChEBI" id="CHEBI:17057"/>
        <dbReference type="ChEBI" id="CHEBI:47931"/>
        <dbReference type="EC" id="5.1.3.11"/>
    </reaction>
</comment>
<dbReference type="InterPro" id="IPR012341">
    <property type="entry name" value="6hp_glycosidase-like_sf"/>
</dbReference>
<evidence type="ECO:0000256" key="2">
    <source>
        <dbReference type="ARBA" id="ARBA00008558"/>
    </source>
</evidence>
<proteinExistence type="inferred from homology"/>
<evidence type="ECO:0000313" key="5">
    <source>
        <dbReference type="EMBL" id="MBB3112958.1"/>
    </source>
</evidence>
<dbReference type="PANTHER" id="PTHR15108">
    <property type="entry name" value="N-ACYLGLUCOSAMINE-2-EPIMERASE"/>
    <property type="match status" value="1"/>
</dbReference>
<sequence length="403" mass="46262">MTTTELARTNNWLPRIEQELKDNILAFWINHTIDEQRGGFIGELSTDQIVNPSADKSLVLNARILWTFASAFRLFPDERYLKMAERAYAYLKAHFFDTQHGGLYWSVTAEGAPSETKKQVYGQAFAIYAFAEYNRATGHQEALNEAIELFRLLEQHSYDPAYGGYVEALARDWQETDDLSLSGKDLNEKKSMNTHLHVMEGYTNLYRVWQDEALHAKLKGIIELTLAHIIDDRSAHFHLFFDEQWNVKSDHVSYGHDIEGSWLIVEAAEVLGDEELLARAKAIAIRMADVTLNEGVDEDGGLWNEADSSGIIDSHKDWWPQAEAVVGFFNAYQLTGEERYLDAARQSWSFIEEHLVDKTHGEWYWSVTHDRVPNLAGPKVSAWKCPYHNSRACFEMIERLQHG</sequence>
<dbReference type="Proteomes" id="UP000570361">
    <property type="component" value="Unassembled WGS sequence"/>
</dbReference>
<evidence type="ECO:0000256" key="3">
    <source>
        <dbReference type="ARBA" id="ARBA00023235"/>
    </source>
</evidence>
<dbReference type="GO" id="GO:0005975">
    <property type="term" value="P:carbohydrate metabolic process"/>
    <property type="evidence" value="ECO:0007669"/>
    <property type="project" value="InterPro"/>
</dbReference>
<dbReference type="GO" id="GO:0047736">
    <property type="term" value="F:cellobiose epimerase activity"/>
    <property type="evidence" value="ECO:0007669"/>
    <property type="project" value="UniProtKB-UniRule"/>
</dbReference>
<dbReference type="SUPFAM" id="SSF48208">
    <property type="entry name" value="Six-hairpin glycosidases"/>
    <property type="match status" value="1"/>
</dbReference>
<reference evidence="5 6" key="1">
    <citation type="submission" date="2020-08" db="EMBL/GenBank/DDBJ databases">
        <title>Genomic Encyclopedia of Type Strains, Phase III (KMG-III): the genomes of soil and plant-associated and newly described type strains.</title>
        <authorList>
            <person name="Whitman W."/>
        </authorList>
    </citation>
    <scope>NUCLEOTIDE SEQUENCE [LARGE SCALE GENOMIC DNA]</scope>
    <source>
        <strain evidence="5 6">CECT 5862</strain>
    </source>
</reference>
<evidence type="ECO:0000256" key="4">
    <source>
        <dbReference type="HAMAP-Rule" id="MF_00929"/>
    </source>
</evidence>
<dbReference type="InterPro" id="IPR028584">
    <property type="entry name" value="Cellobiose_2_epim"/>
</dbReference>
<keyword evidence="3 4" id="KW-0413">Isomerase</keyword>
<dbReference type="Gene3D" id="1.50.10.10">
    <property type="match status" value="1"/>
</dbReference>
<comment type="similarity">
    <text evidence="4">Belongs to the cellobiose 2-epimerase family.</text>
</comment>
<dbReference type="InterPro" id="IPR010819">
    <property type="entry name" value="AGE/CE"/>
</dbReference>
<dbReference type="HAMAP" id="MF_00929">
    <property type="entry name" value="Cellobiose_2_epim"/>
    <property type="match status" value="1"/>
</dbReference>
<dbReference type="AlphaFoldDB" id="A0A7W5B257"/>